<name>A0A9P4YBH7_CRYP1</name>
<dbReference type="PANTHER" id="PTHR28083:SF1">
    <property type="entry name" value="GOOD FOR FULL DBP5 ACTIVITY PROTEIN 2"/>
    <property type="match status" value="1"/>
</dbReference>
<dbReference type="OrthoDB" id="5953249at2759"/>
<evidence type="ECO:0000313" key="4">
    <source>
        <dbReference type="Proteomes" id="UP000803844"/>
    </source>
</evidence>
<gene>
    <name evidence="3" type="ORF">M406DRAFT_248006</name>
</gene>
<comment type="caution">
    <text evidence="3">The sequence shown here is derived from an EMBL/GenBank/DDBJ whole genome shotgun (WGS) entry which is preliminary data.</text>
</comment>
<protein>
    <recommendedName>
        <fullName evidence="2">Gfd2/YDR514C-like C-terminal domain-containing protein</fullName>
    </recommendedName>
</protein>
<dbReference type="InterPro" id="IPR012337">
    <property type="entry name" value="RNaseH-like_sf"/>
</dbReference>
<proteinExistence type="predicted"/>
<organism evidence="3 4">
    <name type="scientific">Cryphonectria parasitica (strain ATCC 38755 / EP155)</name>
    <dbReference type="NCBI Taxonomy" id="660469"/>
    <lineage>
        <taxon>Eukaryota</taxon>
        <taxon>Fungi</taxon>
        <taxon>Dikarya</taxon>
        <taxon>Ascomycota</taxon>
        <taxon>Pezizomycotina</taxon>
        <taxon>Sordariomycetes</taxon>
        <taxon>Sordariomycetidae</taxon>
        <taxon>Diaporthales</taxon>
        <taxon>Cryphonectriaceae</taxon>
        <taxon>Cryphonectria-Endothia species complex</taxon>
        <taxon>Cryphonectria</taxon>
    </lineage>
</organism>
<dbReference type="AlphaFoldDB" id="A0A9P4YBH7"/>
<evidence type="ECO:0000256" key="1">
    <source>
        <dbReference type="SAM" id="MobiDB-lite"/>
    </source>
</evidence>
<feature type="compositionally biased region" description="Basic residues" evidence="1">
    <location>
        <begin position="205"/>
        <end position="224"/>
    </location>
</feature>
<dbReference type="Proteomes" id="UP000803844">
    <property type="component" value="Unassembled WGS sequence"/>
</dbReference>
<dbReference type="GO" id="GO:0005634">
    <property type="term" value="C:nucleus"/>
    <property type="evidence" value="ECO:0007669"/>
    <property type="project" value="TreeGrafter"/>
</dbReference>
<dbReference type="GeneID" id="63833627"/>
<dbReference type="InterPro" id="IPR040151">
    <property type="entry name" value="Gfd2/YDR514C-like"/>
</dbReference>
<dbReference type="EMBL" id="MU032344">
    <property type="protein sequence ID" value="KAF3770006.1"/>
    <property type="molecule type" value="Genomic_DNA"/>
</dbReference>
<dbReference type="Pfam" id="PF21762">
    <property type="entry name" value="DEDDh_C"/>
    <property type="match status" value="1"/>
</dbReference>
<dbReference type="SUPFAM" id="SSF53098">
    <property type="entry name" value="Ribonuclease H-like"/>
    <property type="match status" value="1"/>
</dbReference>
<dbReference type="InterPro" id="IPR048519">
    <property type="entry name" value="Gfd2/YDR514C-like_C"/>
</dbReference>
<evidence type="ECO:0000313" key="3">
    <source>
        <dbReference type="EMBL" id="KAF3770006.1"/>
    </source>
</evidence>
<feature type="domain" description="Gfd2/YDR514C-like C-terminal" evidence="2">
    <location>
        <begin position="268"/>
        <end position="452"/>
    </location>
</feature>
<dbReference type="PANTHER" id="PTHR28083">
    <property type="entry name" value="GOOD FOR FULL DBP5 ACTIVITY PROTEIN 2"/>
    <property type="match status" value="1"/>
</dbReference>
<reference evidence="3" key="1">
    <citation type="journal article" date="2020" name="Phytopathology">
        <title>Genome sequence of the chestnut blight fungus Cryphonectria parasitica EP155: A fundamental resource for an archetypical invasive plant pathogen.</title>
        <authorList>
            <person name="Crouch J.A."/>
            <person name="Dawe A."/>
            <person name="Aerts A."/>
            <person name="Barry K."/>
            <person name="Churchill A.C.L."/>
            <person name="Grimwood J."/>
            <person name="Hillman B."/>
            <person name="Milgroom M.G."/>
            <person name="Pangilinan J."/>
            <person name="Smith M."/>
            <person name="Salamov A."/>
            <person name="Schmutz J."/>
            <person name="Yadav J."/>
            <person name="Grigoriev I.V."/>
            <person name="Nuss D."/>
        </authorList>
    </citation>
    <scope>NUCLEOTIDE SEQUENCE</scope>
    <source>
        <strain evidence="3">EP155</strain>
    </source>
</reference>
<sequence>MFVRNAVDADGFKINTQPGQKSTAEVAKLDAQDFKDLGLKVGEQSGAKDAFVPWKFLLRYGELYVGKANTPVVEPHFQPEHLLAGQNWDLFYLYNPEDLDEDPILFVLTAQLDAYLRLLNKKHKLALKIPDGGNDAKFFYRFGRLSTPKPRYLGRTTCVQSYRKLTSIMPLPDPEDDLEMVPEIQRDEFAAMIKQVKESWVGGKGKGKGRSKQNAMKRHNTHKGWGHATKRVQRFLGLRQKITSVNPANELVLDVNTPAPYTPEDDVVFICVDIETYERIPKLVTEVGFAILDTRDIRGVAPGKGAENWFPLIQGRHLRIKEYKQYRNRTYVRGCPEHFQYGVSEFVGIDGIEKTCVEILTPKDPATGKPRNVILVGHDIHQDTELLFVIDVDVHELVGLKEIVDNQKLQQHWAKLPNPQSLSNVLSGLEIPHAFLHNAGNDSVLTLQSLLALAVLKRQESLAREPGSEKE</sequence>
<accession>A0A9P4YBH7</accession>
<dbReference type="RefSeq" id="XP_040780967.1">
    <property type="nucleotide sequence ID" value="XM_040916498.1"/>
</dbReference>
<feature type="region of interest" description="Disordered" evidence="1">
    <location>
        <begin position="202"/>
        <end position="224"/>
    </location>
</feature>
<evidence type="ECO:0000259" key="2">
    <source>
        <dbReference type="Pfam" id="PF21762"/>
    </source>
</evidence>
<keyword evidence="4" id="KW-1185">Reference proteome</keyword>